<dbReference type="EMBL" id="WIUZ02000018">
    <property type="protein sequence ID" value="KAF9779769.1"/>
    <property type="molecule type" value="Genomic_DNA"/>
</dbReference>
<keyword evidence="2" id="KW-1133">Transmembrane helix</keyword>
<keyword evidence="6" id="KW-1185">Reference proteome</keyword>
<evidence type="ECO:0000259" key="4">
    <source>
        <dbReference type="PROSITE" id="PS50837"/>
    </source>
</evidence>
<evidence type="ECO:0000256" key="1">
    <source>
        <dbReference type="ARBA" id="ARBA00022737"/>
    </source>
</evidence>
<dbReference type="InterPro" id="IPR027417">
    <property type="entry name" value="P-loop_NTPase"/>
</dbReference>
<dbReference type="InterPro" id="IPR007111">
    <property type="entry name" value="NACHT_NTPase"/>
</dbReference>
<reference evidence="5" key="1">
    <citation type="journal article" date="2020" name="Nat. Commun.">
        <title>Large-scale genome sequencing of mycorrhizal fungi provides insights into the early evolution of symbiotic traits.</title>
        <authorList>
            <person name="Miyauchi S."/>
            <person name="Kiss E."/>
            <person name="Kuo A."/>
            <person name="Drula E."/>
            <person name="Kohler A."/>
            <person name="Sanchez-Garcia M."/>
            <person name="Morin E."/>
            <person name="Andreopoulos B."/>
            <person name="Barry K.W."/>
            <person name="Bonito G."/>
            <person name="Buee M."/>
            <person name="Carver A."/>
            <person name="Chen C."/>
            <person name="Cichocki N."/>
            <person name="Clum A."/>
            <person name="Culley D."/>
            <person name="Crous P.W."/>
            <person name="Fauchery L."/>
            <person name="Girlanda M."/>
            <person name="Hayes R.D."/>
            <person name="Keri Z."/>
            <person name="LaButti K."/>
            <person name="Lipzen A."/>
            <person name="Lombard V."/>
            <person name="Magnuson J."/>
            <person name="Maillard F."/>
            <person name="Murat C."/>
            <person name="Nolan M."/>
            <person name="Ohm R.A."/>
            <person name="Pangilinan J."/>
            <person name="Pereira M.F."/>
            <person name="Perotto S."/>
            <person name="Peter M."/>
            <person name="Pfister S."/>
            <person name="Riley R."/>
            <person name="Sitrit Y."/>
            <person name="Stielow J.B."/>
            <person name="Szollosi G."/>
            <person name="Zifcakova L."/>
            <person name="Stursova M."/>
            <person name="Spatafora J.W."/>
            <person name="Tedersoo L."/>
            <person name="Vaario L.M."/>
            <person name="Yamada A."/>
            <person name="Yan M."/>
            <person name="Wang P."/>
            <person name="Xu J."/>
            <person name="Bruns T."/>
            <person name="Baldrian P."/>
            <person name="Vilgalys R."/>
            <person name="Dunand C."/>
            <person name="Henrissat B."/>
            <person name="Grigoriev I.V."/>
            <person name="Hibbett D."/>
            <person name="Nagy L.G."/>
            <person name="Martin F.M."/>
        </authorList>
    </citation>
    <scope>NUCLEOTIDE SEQUENCE</scope>
    <source>
        <strain evidence="5">UH-Tt-Lm1</strain>
    </source>
</reference>
<dbReference type="Pfam" id="PF24883">
    <property type="entry name" value="NPHP3_N"/>
    <property type="match status" value="1"/>
</dbReference>
<keyword evidence="2" id="KW-0472">Membrane</keyword>
<proteinExistence type="predicted"/>
<organism evidence="5 6">
    <name type="scientific">Thelephora terrestris</name>
    <dbReference type="NCBI Taxonomy" id="56493"/>
    <lineage>
        <taxon>Eukaryota</taxon>
        <taxon>Fungi</taxon>
        <taxon>Dikarya</taxon>
        <taxon>Basidiomycota</taxon>
        <taxon>Agaricomycotina</taxon>
        <taxon>Agaricomycetes</taxon>
        <taxon>Thelephorales</taxon>
        <taxon>Thelephoraceae</taxon>
        <taxon>Thelephora</taxon>
    </lineage>
</organism>
<keyword evidence="3" id="KW-0732">Signal</keyword>
<evidence type="ECO:0000313" key="5">
    <source>
        <dbReference type="EMBL" id="KAF9779769.1"/>
    </source>
</evidence>
<dbReference type="PANTHER" id="PTHR10039">
    <property type="entry name" value="AMELOGENIN"/>
    <property type="match status" value="1"/>
</dbReference>
<keyword evidence="2" id="KW-0812">Transmembrane</keyword>
<evidence type="ECO:0000313" key="6">
    <source>
        <dbReference type="Proteomes" id="UP000736335"/>
    </source>
</evidence>
<keyword evidence="1" id="KW-0677">Repeat</keyword>
<accession>A0A9P6H5P2</accession>
<feature type="signal peptide" evidence="3">
    <location>
        <begin position="1"/>
        <end position="19"/>
    </location>
</feature>
<protein>
    <recommendedName>
        <fullName evidence="4">NACHT domain-containing protein</fullName>
    </recommendedName>
</protein>
<dbReference type="Proteomes" id="UP000736335">
    <property type="component" value="Unassembled WGS sequence"/>
</dbReference>
<dbReference type="PANTHER" id="PTHR10039:SF17">
    <property type="entry name" value="FUNGAL STAND N-TERMINAL GOODBYE DOMAIN-CONTAINING PROTEIN-RELATED"/>
    <property type="match status" value="1"/>
</dbReference>
<comment type="caution">
    <text evidence="5">The sequence shown here is derived from an EMBL/GenBank/DDBJ whole genome shotgun (WGS) entry which is preliminary data.</text>
</comment>
<name>A0A9P6H5P2_9AGAM</name>
<evidence type="ECO:0000256" key="3">
    <source>
        <dbReference type="SAM" id="SignalP"/>
    </source>
</evidence>
<dbReference type="Gene3D" id="3.40.50.300">
    <property type="entry name" value="P-loop containing nucleotide triphosphate hydrolases"/>
    <property type="match status" value="1"/>
</dbReference>
<sequence length="600" mass="67162">MAQTSGQLGFYFLLICAHGLVDEWKVLNHCHRAKFAGYKHGNRANCLKGTRESVLDEIEQWAEDFEEPCVYWLNGLAGTGKSTIAQTIAERVCANGHLGASFFCSRDIADRSDLQLIFPTLAFQLAQNYPSFRSSLVPLLQSNPDIVGESLQAQMQSLIVEPLLSARISTVVLVDALDECKGEYPQSAFLRALGESVSEIPGVKFFITSRPEKDIVAGFSDLELELCKKTFLLHMVDRHTVDSDIHLFFEHELSRLSPKCNGIKGWPTDEQLNSLCQRAAGLFVYAVATVKFLDHGFRSPSHQLNAIMASPESTVYEGGVELKPYASLDSLYLSILKEAFNRYSAEDHEMIQSVLCTVILAYNPLSPTMISAILGFECNEVLSILESIQSLLVLHDDSKKPVQPFHKSFPDFIMNPTRCVDTRFSISPDHHIKLALHCIKLLDEFPEKNGWLISSDLPPAELDELEKRIEKSDVYKALVYAHSSWYQHLATSKYPTADVLSALSHFLKQKFLFWAAMISPSVAVNALNVAILWLIKVTPNIDMGLTQSLRIIEKKSQWLLGSFRLRMLLHPSSLITGISNLAQEFQQVIGLELLKITNNG</sequence>
<gene>
    <name evidence="5" type="ORF">BJ322DRAFT_1146253</name>
</gene>
<dbReference type="AlphaFoldDB" id="A0A9P6H5P2"/>
<feature type="transmembrane region" description="Helical" evidence="2">
    <location>
        <begin position="511"/>
        <end position="535"/>
    </location>
</feature>
<dbReference type="OrthoDB" id="5967843at2759"/>
<dbReference type="PROSITE" id="PS50837">
    <property type="entry name" value="NACHT"/>
    <property type="match status" value="1"/>
</dbReference>
<feature type="domain" description="NACHT" evidence="4">
    <location>
        <begin position="69"/>
        <end position="211"/>
    </location>
</feature>
<reference evidence="5" key="2">
    <citation type="submission" date="2020-11" db="EMBL/GenBank/DDBJ databases">
        <authorList>
            <consortium name="DOE Joint Genome Institute"/>
            <person name="Kuo A."/>
            <person name="Miyauchi S."/>
            <person name="Kiss E."/>
            <person name="Drula E."/>
            <person name="Kohler A."/>
            <person name="Sanchez-Garcia M."/>
            <person name="Andreopoulos B."/>
            <person name="Barry K.W."/>
            <person name="Bonito G."/>
            <person name="Buee M."/>
            <person name="Carver A."/>
            <person name="Chen C."/>
            <person name="Cichocki N."/>
            <person name="Clum A."/>
            <person name="Culley D."/>
            <person name="Crous P.W."/>
            <person name="Fauchery L."/>
            <person name="Girlanda M."/>
            <person name="Hayes R."/>
            <person name="Keri Z."/>
            <person name="Labutti K."/>
            <person name="Lipzen A."/>
            <person name="Lombard V."/>
            <person name="Magnuson J."/>
            <person name="Maillard F."/>
            <person name="Morin E."/>
            <person name="Murat C."/>
            <person name="Nolan M."/>
            <person name="Ohm R."/>
            <person name="Pangilinan J."/>
            <person name="Pereira M."/>
            <person name="Perotto S."/>
            <person name="Peter M."/>
            <person name="Riley R."/>
            <person name="Sitrit Y."/>
            <person name="Stielow B."/>
            <person name="Szollosi G."/>
            <person name="Zifcakova L."/>
            <person name="Stursova M."/>
            <person name="Spatafora J.W."/>
            <person name="Tedersoo L."/>
            <person name="Vaario L.-M."/>
            <person name="Yamada A."/>
            <person name="Yan M."/>
            <person name="Wang P."/>
            <person name="Xu J."/>
            <person name="Bruns T."/>
            <person name="Baldrian P."/>
            <person name="Vilgalys R."/>
            <person name="Henrissat B."/>
            <person name="Grigoriev I.V."/>
            <person name="Hibbett D."/>
            <person name="Nagy L.G."/>
            <person name="Martin F.M."/>
        </authorList>
    </citation>
    <scope>NUCLEOTIDE SEQUENCE</scope>
    <source>
        <strain evidence="5">UH-Tt-Lm1</strain>
    </source>
</reference>
<dbReference type="SUPFAM" id="SSF52540">
    <property type="entry name" value="P-loop containing nucleoside triphosphate hydrolases"/>
    <property type="match status" value="1"/>
</dbReference>
<evidence type="ECO:0000256" key="2">
    <source>
        <dbReference type="SAM" id="Phobius"/>
    </source>
</evidence>
<feature type="chain" id="PRO_5040227842" description="NACHT domain-containing protein" evidence="3">
    <location>
        <begin position="20"/>
        <end position="600"/>
    </location>
</feature>
<dbReference type="InterPro" id="IPR056884">
    <property type="entry name" value="NPHP3-like_N"/>
</dbReference>